<proteinExistence type="predicted"/>
<comment type="caution">
    <text evidence="2">The sequence shown here is derived from an EMBL/GenBank/DDBJ whole genome shotgun (WGS) entry which is preliminary data.</text>
</comment>
<dbReference type="SUPFAM" id="SSF56925">
    <property type="entry name" value="OMPA-like"/>
    <property type="match status" value="1"/>
</dbReference>
<name>A0A644SLM3_9ZZZZ</name>
<feature type="domain" description="Outer membrane protein beta-barrel" evidence="1">
    <location>
        <begin position="37"/>
        <end position="196"/>
    </location>
</feature>
<dbReference type="Pfam" id="PF13568">
    <property type="entry name" value="OMP_b-brl_2"/>
    <property type="match status" value="1"/>
</dbReference>
<dbReference type="AlphaFoldDB" id="A0A644SLM3"/>
<evidence type="ECO:0000313" key="2">
    <source>
        <dbReference type="EMBL" id="MPL55574.1"/>
    </source>
</evidence>
<organism evidence="2">
    <name type="scientific">bioreactor metagenome</name>
    <dbReference type="NCBI Taxonomy" id="1076179"/>
    <lineage>
        <taxon>unclassified sequences</taxon>
        <taxon>metagenomes</taxon>
        <taxon>ecological metagenomes</taxon>
    </lineage>
</organism>
<dbReference type="InterPro" id="IPR011250">
    <property type="entry name" value="OMP/PagP_B-barrel"/>
</dbReference>
<evidence type="ECO:0000259" key="1">
    <source>
        <dbReference type="Pfam" id="PF13568"/>
    </source>
</evidence>
<protein>
    <recommendedName>
        <fullName evidence="1">Outer membrane protein beta-barrel domain-containing protein</fullName>
    </recommendedName>
</protein>
<sequence length="223" mass="24375">MLFGNMKVLNNYLIKINKKIMKKIFLGLTVLASSLSFAQQFGVKAGLNLSDISNTSTAVDTKMKTGLYAGVTATFPITESYSIKPELVYNQMGAKTDLYDFGGIIGQVSTTTKLDYLSLPIMLQYNLPSNLYLEVGPEFSYMLSANQSLNTIITPSTNINMDYLNRFNVGAGVGAGLKINENLGINARYTFGLTGIGKDGNVTDYFLSNSKNNNLQVGLDFNF</sequence>
<gene>
    <name evidence="2" type="ORF">SDC9_01052</name>
</gene>
<dbReference type="InterPro" id="IPR025665">
    <property type="entry name" value="Beta-barrel_OMP_2"/>
</dbReference>
<reference evidence="2" key="1">
    <citation type="submission" date="2019-08" db="EMBL/GenBank/DDBJ databases">
        <authorList>
            <person name="Kucharzyk K."/>
            <person name="Murdoch R.W."/>
            <person name="Higgins S."/>
            <person name="Loffler F."/>
        </authorList>
    </citation>
    <scope>NUCLEOTIDE SEQUENCE</scope>
</reference>
<dbReference type="Gene3D" id="2.40.160.20">
    <property type="match status" value="1"/>
</dbReference>
<dbReference type="EMBL" id="VSSQ01000002">
    <property type="protein sequence ID" value="MPL55574.1"/>
    <property type="molecule type" value="Genomic_DNA"/>
</dbReference>
<accession>A0A644SLM3</accession>